<dbReference type="STRING" id="1208323.B30_14019"/>
<feature type="domain" description="Glycoside-hydrolase family GH114 TIM-barrel" evidence="2">
    <location>
        <begin position="49"/>
        <end position="269"/>
    </location>
</feature>
<name>K2JH57_9RHOB</name>
<dbReference type="InterPro" id="IPR004352">
    <property type="entry name" value="GH114_TIM-barrel"/>
</dbReference>
<dbReference type="Proteomes" id="UP000006762">
    <property type="component" value="Unassembled WGS sequence"/>
</dbReference>
<dbReference type="AlphaFoldDB" id="K2JH57"/>
<evidence type="ECO:0000256" key="1">
    <source>
        <dbReference type="SAM" id="Phobius"/>
    </source>
</evidence>
<evidence type="ECO:0000259" key="2">
    <source>
        <dbReference type="Pfam" id="PF03537"/>
    </source>
</evidence>
<reference evidence="3 4" key="1">
    <citation type="submission" date="2012-09" db="EMBL/GenBank/DDBJ databases">
        <title>Celeribacter baekdonensis B30 Genome Sequencing.</title>
        <authorList>
            <person name="Wang W."/>
        </authorList>
    </citation>
    <scope>NUCLEOTIDE SEQUENCE [LARGE SCALE GENOMIC DNA]</scope>
    <source>
        <strain evidence="3 4">B30</strain>
    </source>
</reference>
<dbReference type="InterPro" id="IPR017853">
    <property type="entry name" value="GH"/>
</dbReference>
<comment type="caution">
    <text evidence="3">The sequence shown here is derived from an EMBL/GenBank/DDBJ whole genome shotgun (WGS) entry which is preliminary data.</text>
</comment>
<dbReference type="EMBL" id="AMRK01000008">
    <property type="protein sequence ID" value="EKE70009.1"/>
    <property type="molecule type" value="Genomic_DNA"/>
</dbReference>
<sequence>MPDQLDHVWNRLTRFVAPMSVMVAVAWALPCASLAKPGWQMLPSDGAVDYQLGGAYPPEDRVSVVVRDSTAEPSAGRYNICYVNVFQTQPGRLQWWLSHHPNALLRDDDGNLVADPGWPDEYVLDTRTEATRAQIADAARGTIELCAAKGFDAVEFDNLDSWTRFETLTVDGNIALATTLVDVAHGLGLAAGQKNAPDLGARGPGAGFDFVISEECAAWGECGVYRDHYGANHIDVEYDGALGKAGSFAALCKLPDQPTLTVLRDHNLVGPGQAGYVFELCSAG</sequence>
<dbReference type="PANTHER" id="PTHR35273:SF2">
    <property type="entry name" value="ALPHA-GALACTOSIDASE"/>
    <property type="match status" value="1"/>
</dbReference>
<dbReference type="eggNOG" id="COG3868">
    <property type="taxonomic scope" value="Bacteria"/>
</dbReference>
<keyword evidence="4" id="KW-1185">Reference proteome</keyword>
<keyword evidence="1" id="KW-0812">Transmembrane</keyword>
<dbReference type="Gene3D" id="3.20.20.70">
    <property type="entry name" value="Aldolase class I"/>
    <property type="match status" value="1"/>
</dbReference>
<protein>
    <recommendedName>
        <fullName evidence="2">Glycoside-hydrolase family GH114 TIM-barrel domain-containing protein</fullName>
    </recommendedName>
</protein>
<dbReference type="PATRIC" id="fig|1208323.3.peg.2897"/>
<dbReference type="SUPFAM" id="SSF51445">
    <property type="entry name" value="(Trans)glycosidases"/>
    <property type="match status" value="1"/>
</dbReference>
<keyword evidence="1" id="KW-1133">Transmembrane helix</keyword>
<evidence type="ECO:0000313" key="4">
    <source>
        <dbReference type="Proteomes" id="UP000006762"/>
    </source>
</evidence>
<dbReference type="InterPro" id="IPR013785">
    <property type="entry name" value="Aldolase_TIM"/>
</dbReference>
<organism evidence="3 4">
    <name type="scientific">Celeribacter baekdonensis B30</name>
    <dbReference type="NCBI Taxonomy" id="1208323"/>
    <lineage>
        <taxon>Bacteria</taxon>
        <taxon>Pseudomonadati</taxon>
        <taxon>Pseudomonadota</taxon>
        <taxon>Alphaproteobacteria</taxon>
        <taxon>Rhodobacterales</taxon>
        <taxon>Roseobacteraceae</taxon>
        <taxon>Celeribacter</taxon>
    </lineage>
</organism>
<dbReference type="RefSeq" id="WP_009572773.1">
    <property type="nucleotide sequence ID" value="NZ_AMRK01000008.1"/>
</dbReference>
<gene>
    <name evidence="3" type="ORF">B30_14019</name>
</gene>
<proteinExistence type="predicted"/>
<dbReference type="OrthoDB" id="505502at2"/>
<evidence type="ECO:0000313" key="3">
    <source>
        <dbReference type="EMBL" id="EKE70009.1"/>
    </source>
</evidence>
<dbReference type="PANTHER" id="PTHR35273">
    <property type="entry name" value="ALPHA-1,4 POLYGALACTOSAMINIDASE, PUTATIVE (AFU_ORTHOLOGUE AFUA_3G07890)-RELATED"/>
    <property type="match status" value="1"/>
</dbReference>
<accession>K2JH57</accession>
<keyword evidence="1" id="KW-0472">Membrane</keyword>
<feature type="transmembrane region" description="Helical" evidence="1">
    <location>
        <begin position="15"/>
        <end position="35"/>
    </location>
</feature>
<dbReference type="Pfam" id="PF03537">
    <property type="entry name" value="Glyco_hydro_114"/>
    <property type="match status" value="1"/>
</dbReference>